<sequence length="536" mass="62282">MNRDVHPCDDFYEFVCGGYSKRKPVPENEIRFTIQKEMTDDLDWKLKSLLEQVAVNDTDAMKMAQIYYSSCMNVELQETMDLLPITQMISNLGGWPLLQNAKFDDTNFKWESLAGQLLVHGVPTILDLYVHNSPANNSRNILTVSYCDVELKTHQLNVIRIIFQINFDLFLNRDLLLYLSPLPGNTILNIVDKTYFSQLTQLLGKTRMSDYMFWKFVQFFNIYLPPRYRVPIEKFYLKINKRNAKTNWQRCVDLTRINLGFPLASGYVAKYFSWEKKHEVKHIASEMVLDLKSSMENTLLNTDWMDESTRSAALLKLNNTKERVAFPDFITNQNILLRPYAEWLTSVISADTYHYYSGNEIIFPAGILQYPLFIIGAPGFINYGAIGMNIGYELTHGFDDIGAKYDENGLKKKWWHSETERIFNSKKQCFIAQYGSKFEPITGRKAYQMHSTRRPELYQLPGLANYTNEQLFFIVFANNWCEAIKSNEIDHIIDTSTQSLGMFRVNVPLQNFPAFSQAFQCPIGSGMNPFEKCRIW</sequence>
<dbReference type="GO" id="GO:0016485">
    <property type="term" value="P:protein processing"/>
    <property type="evidence" value="ECO:0007669"/>
    <property type="project" value="TreeGrafter"/>
</dbReference>
<dbReference type="CDD" id="cd08662">
    <property type="entry name" value="M13"/>
    <property type="match status" value="1"/>
</dbReference>
<dbReference type="GO" id="GO:0046872">
    <property type="term" value="F:metal ion binding"/>
    <property type="evidence" value="ECO:0007669"/>
    <property type="project" value="UniProtKB-KW"/>
</dbReference>
<evidence type="ECO:0000259" key="8">
    <source>
        <dbReference type="Pfam" id="PF01431"/>
    </source>
</evidence>
<keyword evidence="4" id="KW-0479">Metal-binding</keyword>
<dbReference type="PANTHER" id="PTHR11733:SF167">
    <property type="entry name" value="FI17812P1-RELATED"/>
    <property type="match status" value="1"/>
</dbReference>
<feature type="domain" description="Peptidase M13 N-terminal" evidence="9">
    <location>
        <begin position="164"/>
        <end position="327"/>
    </location>
</feature>
<keyword evidence="5" id="KW-0378">Hydrolase</keyword>
<evidence type="ECO:0000313" key="11">
    <source>
        <dbReference type="WBParaSite" id="SMUV_0000442201-mRNA-1"/>
    </source>
</evidence>
<dbReference type="SUPFAM" id="SSF55486">
    <property type="entry name" value="Metalloproteases ('zincins'), catalytic domain"/>
    <property type="match status" value="1"/>
</dbReference>
<dbReference type="GO" id="GO:0004222">
    <property type="term" value="F:metalloendopeptidase activity"/>
    <property type="evidence" value="ECO:0007669"/>
    <property type="project" value="InterPro"/>
</dbReference>
<dbReference type="STRING" id="451379.A0A158R4U0"/>
<evidence type="ECO:0000256" key="2">
    <source>
        <dbReference type="ARBA" id="ARBA00007357"/>
    </source>
</evidence>
<dbReference type="InterPro" id="IPR018497">
    <property type="entry name" value="Peptidase_M13_C"/>
</dbReference>
<proteinExistence type="inferred from homology"/>
<reference evidence="11" key="1">
    <citation type="submission" date="2016-04" db="UniProtKB">
        <authorList>
            <consortium name="WormBaseParasite"/>
        </authorList>
    </citation>
    <scope>IDENTIFICATION</scope>
</reference>
<feature type="domain" description="Peptidase M13 C-terminal" evidence="8">
    <location>
        <begin position="355"/>
        <end position="436"/>
    </location>
</feature>
<dbReference type="Gene3D" id="3.40.390.10">
    <property type="entry name" value="Collagenase (Catalytic Domain)"/>
    <property type="match status" value="3"/>
</dbReference>
<evidence type="ECO:0000256" key="5">
    <source>
        <dbReference type="ARBA" id="ARBA00022801"/>
    </source>
</evidence>
<evidence type="ECO:0000259" key="9">
    <source>
        <dbReference type="Pfam" id="PF05649"/>
    </source>
</evidence>
<evidence type="ECO:0000256" key="6">
    <source>
        <dbReference type="ARBA" id="ARBA00022833"/>
    </source>
</evidence>
<feature type="domain" description="Peptidase M13 C-terminal" evidence="8">
    <location>
        <begin position="446"/>
        <end position="535"/>
    </location>
</feature>
<keyword evidence="7" id="KW-0482">Metalloprotease</keyword>
<organism evidence="10 11">
    <name type="scientific">Syphacia muris</name>
    <dbReference type="NCBI Taxonomy" id="451379"/>
    <lineage>
        <taxon>Eukaryota</taxon>
        <taxon>Metazoa</taxon>
        <taxon>Ecdysozoa</taxon>
        <taxon>Nematoda</taxon>
        <taxon>Chromadorea</taxon>
        <taxon>Rhabditida</taxon>
        <taxon>Spirurina</taxon>
        <taxon>Oxyuridomorpha</taxon>
        <taxon>Oxyuroidea</taxon>
        <taxon>Oxyuridae</taxon>
        <taxon>Syphacia</taxon>
    </lineage>
</organism>
<dbReference type="PRINTS" id="PR00786">
    <property type="entry name" value="NEPRILYSIN"/>
</dbReference>
<dbReference type="Pfam" id="PF05649">
    <property type="entry name" value="Peptidase_M13_N"/>
    <property type="match status" value="2"/>
</dbReference>
<protein>
    <submittedName>
        <fullName evidence="11">Neprilysin</fullName>
    </submittedName>
</protein>
<dbReference type="WBParaSite" id="SMUV_0000442201-mRNA-1">
    <property type="protein sequence ID" value="SMUV_0000442201-mRNA-1"/>
    <property type="gene ID" value="SMUV_0000442201"/>
</dbReference>
<dbReference type="Gene3D" id="1.10.1380.10">
    <property type="entry name" value="Neutral endopeptidase , domain2"/>
    <property type="match status" value="2"/>
</dbReference>
<dbReference type="InterPro" id="IPR042089">
    <property type="entry name" value="Peptidase_M13_dom_2"/>
</dbReference>
<dbReference type="GO" id="GO:0005886">
    <property type="term" value="C:plasma membrane"/>
    <property type="evidence" value="ECO:0007669"/>
    <property type="project" value="TreeGrafter"/>
</dbReference>
<name>A0A158R4U0_9BILA</name>
<evidence type="ECO:0000256" key="7">
    <source>
        <dbReference type="ARBA" id="ARBA00023049"/>
    </source>
</evidence>
<dbReference type="Proteomes" id="UP000046393">
    <property type="component" value="Unplaced"/>
</dbReference>
<dbReference type="Pfam" id="PF01431">
    <property type="entry name" value="Peptidase_M13"/>
    <property type="match status" value="2"/>
</dbReference>
<dbReference type="AlphaFoldDB" id="A0A158R4U0"/>
<comment type="similarity">
    <text evidence="2">Belongs to the peptidase M13 family.</text>
</comment>
<dbReference type="PANTHER" id="PTHR11733">
    <property type="entry name" value="ZINC METALLOPROTEASE FAMILY M13 NEPRILYSIN-RELATED"/>
    <property type="match status" value="1"/>
</dbReference>
<feature type="domain" description="Peptidase M13 N-terminal" evidence="9">
    <location>
        <begin position="7"/>
        <end position="145"/>
    </location>
</feature>
<dbReference type="InterPro" id="IPR000718">
    <property type="entry name" value="Peptidase_M13"/>
</dbReference>
<evidence type="ECO:0000313" key="10">
    <source>
        <dbReference type="Proteomes" id="UP000046393"/>
    </source>
</evidence>
<evidence type="ECO:0000256" key="4">
    <source>
        <dbReference type="ARBA" id="ARBA00022723"/>
    </source>
</evidence>
<evidence type="ECO:0000256" key="3">
    <source>
        <dbReference type="ARBA" id="ARBA00022670"/>
    </source>
</evidence>
<comment type="cofactor">
    <cofactor evidence="1">
        <name>Zn(2+)</name>
        <dbReference type="ChEBI" id="CHEBI:29105"/>
    </cofactor>
</comment>
<keyword evidence="10" id="KW-1185">Reference proteome</keyword>
<keyword evidence="6" id="KW-0862">Zinc</keyword>
<accession>A0A158R4U0</accession>
<evidence type="ECO:0000256" key="1">
    <source>
        <dbReference type="ARBA" id="ARBA00001947"/>
    </source>
</evidence>
<keyword evidence="3" id="KW-0645">Protease</keyword>
<dbReference type="InterPro" id="IPR008753">
    <property type="entry name" value="Peptidase_M13_N"/>
</dbReference>
<dbReference type="PROSITE" id="PS51885">
    <property type="entry name" value="NEPRILYSIN"/>
    <property type="match status" value="1"/>
</dbReference>
<dbReference type="InterPro" id="IPR024079">
    <property type="entry name" value="MetalloPept_cat_dom_sf"/>
</dbReference>